<dbReference type="EC" id="2.7.7.7" evidence="5"/>
<dbReference type="InterPro" id="IPR008918">
    <property type="entry name" value="HhH2"/>
</dbReference>
<reference evidence="5" key="1">
    <citation type="submission" date="2017-02" db="EMBL/GenBank/DDBJ databases">
        <title>Delving into the versatile metabolic prowess of the omnipresent phylum Bacteroidetes.</title>
        <authorList>
            <person name="Nobu M.K."/>
            <person name="Mei R."/>
            <person name="Narihiro T."/>
            <person name="Kuroda K."/>
            <person name="Liu W.-T."/>
        </authorList>
    </citation>
    <scope>NUCLEOTIDE SEQUENCE</scope>
    <source>
        <strain evidence="5">ADurb.Bin280</strain>
    </source>
</reference>
<name>A0A1V5SDV7_9BACT</name>
<dbReference type="InterPro" id="IPR002421">
    <property type="entry name" value="5-3_exonuclease"/>
</dbReference>
<evidence type="ECO:0000256" key="1">
    <source>
        <dbReference type="ARBA" id="ARBA00022722"/>
    </source>
</evidence>
<dbReference type="Proteomes" id="UP000485367">
    <property type="component" value="Unassembled WGS sequence"/>
</dbReference>
<evidence type="ECO:0000313" key="5">
    <source>
        <dbReference type="EMBL" id="OQA52433.1"/>
    </source>
</evidence>
<dbReference type="SMART" id="SM00279">
    <property type="entry name" value="HhH2"/>
    <property type="match status" value="1"/>
</dbReference>
<dbReference type="InterPro" id="IPR020045">
    <property type="entry name" value="DNA_polI_H3TH"/>
</dbReference>
<keyword evidence="1" id="KW-0540">Nuclease</keyword>
<feature type="domain" description="5'-3' exonuclease" evidence="4">
    <location>
        <begin position="1"/>
        <end position="267"/>
    </location>
</feature>
<dbReference type="SMART" id="SM00475">
    <property type="entry name" value="53EXOc"/>
    <property type="match status" value="1"/>
</dbReference>
<dbReference type="Pfam" id="PF01367">
    <property type="entry name" value="5_3_exonuc"/>
    <property type="match status" value="1"/>
</dbReference>
<dbReference type="GO" id="GO:0008409">
    <property type="term" value="F:5'-3' exonuclease activity"/>
    <property type="evidence" value="ECO:0007669"/>
    <property type="project" value="InterPro"/>
</dbReference>
<dbReference type="PANTHER" id="PTHR42646">
    <property type="entry name" value="FLAP ENDONUCLEASE XNI"/>
    <property type="match status" value="1"/>
</dbReference>
<keyword evidence="3" id="KW-0238">DNA-binding</keyword>
<dbReference type="AlphaFoldDB" id="A0A1V5SDV7"/>
<dbReference type="SUPFAM" id="SSF88723">
    <property type="entry name" value="PIN domain-like"/>
    <property type="match status" value="1"/>
</dbReference>
<keyword evidence="5" id="KW-0808">Transferase</keyword>
<keyword evidence="2" id="KW-0378">Hydrolase</keyword>
<evidence type="ECO:0000259" key="4">
    <source>
        <dbReference type="SMART" id="SM00475"/>
    </source>
</evidence>
<dbReference type="SUPFAM" id="SSF47807">
    <property type="entry name" value="5' to 3' exonuclease, C-terminal subdomain"/>
    <property type="match status" value="1"/>
</dbReference>
<dbReference type="Pfam" id="PF02739">
    <property type="entry name" value="5_3_exonuc_N"/>
    <property type="match status" value="1"/>
</dbReference>
<dbReference type="EMBL" id="MWBO01000031">
    <property type="protein sequence ID" value="OQA52433.1"/>
    <property type="molecule type" value="Genomic_DNA"/>
</dbReference>
<comment type="caution">
    <text evidence="5">The sequence shown here is derived from an EMBL/GenBank/DDBJ whole genome shotgun (WGS) entry which is preliminary data.</text>
</comment>
<dbReference type="GO" id="GO:0017108">
    <property type="term" value="F:5'-flap endonuclease activity"/>
    <property type="evidence" value="ECO:0007669"/>
    <property type="project" value="InterPro"/>
</dbReference>
<dbReference type="CDD" id="cd09898">
    <property type="entry name" value="H3TH_53EXO"/>
    <property type="match status" value="1"/>
</dbReference>
<dbReference type="GO" id="GO:0003887">
    <property type="term" value="F:DNA-directed DNA polymerase activity"/>
    <property type="evidence" value="ECO:0007669"/>
    <property type="project" value="UniProtKB-EC"/>
</dbReference>
<keyword evidence="5" id="KW-0548">Nucleotidyltransferase</keyword>
<gene>
    <name evidence="5" type="primary">polA</name>
    <name evidence="5" type="ORF">BWY43_00500</name>
</gene>
<dbReference type="GO" id="GO:0003677">
    <property type="term" value="F:DNA binding"/>
    <property type="evidence" value="ECO:0007669"/>
    <property type="project" value="UniProtKB-KW"/>
</dbReference>
<dbReference type="GO" id="GO:0033567">
    <property type="term" value="P:DNA replication, Okazaki fragment processing"/>
    <property type="evidence" value="ECO:0007669"/>
    <property type="project" value="InterPro"/>
</dbReference>
<dbReference type="Gene3D" id="3.40.50.1010">
    <property type="entry name" value="5'-nuclease"/>
    <property type="match status" value="1"/>
</dbReference>
<proteinExistence type="predicted"/>
<dbReference type="InterPro" id="IPR029060">
    <property type="entry name" value="PIN-like_dom_sf"/>
</dbReference>
<dbReference type="InterPro" id="IPR020046">
    <property type="entry name" value="5-3_exonucl_a-hlix_arch_N"/>
</dbReference>
<evidence type="ECO:0000256" key="3">
    <source>
        <dbReference type="ARBA" id="ARBA00023125"/>
    </source>
</evidence>
<sequence length="304" mass="34392">MLLVLIDGNAVLHRSYHATPRFEVEGRLVNAIYGFISTLFSTIEKFKPTHLAVAFDVKGPTFRDEIFKQYKAKRIKPPQEFYDQIPDVWEFVDKMSIPLLSKEGYEADDLIGTIVKKVNGDFKEGEIIIVTGDQDALQLVDQRTKVAMSAMGKIKEMVYDETAVLGKFGFPPETIIDYKALSGDSSDNIPGVAGIGEITAKALLKNYGSLKGIYEALEDKQSFEEKFKNSVYQKLLNGKQDAFMSYLLATIKTDVELDFPIARAKTHDFDRAKVIDFLQKYRFKSLIKRLPQSDRGITTQESLF</sequence>
<dbReference type="InterPro" id="IPR038969">
    <property type="entry name" value="FEN"/>
</dbReference>
<dbReference type="InterPro" id="IPR036279">
    <property type="entry name" value="5-3_exonuclease_C_sf"/>
</dbReference>
<dbReference type="PANTHER" id="PTHR42646:SF2">
    <property type="entry name" value="5'-3' EXONUCLEASE FAMILY PROTEIN"/>
    <property type="match status" value="1"/>
</dbReference>
<dbReference type="FunFam" id="1.10.150.20:FF:000003">
    <property type="entry name" value="DNA polymerase I"/>
    <property type="match status" value="1"/>
</dbReference>
<protein>
    <submittedName>
        <fullName evidence="5">DNA polymerase I</fullName>
        <ecNumber evidence="5">2.7.7.7</ecNumber>
    </submittedName>
</protein>
<dbReference type="CDD" id="cd09859">
    <property type="entry name" value="PIN_53EXO"/>
    <property type="match status" value="1"/>
</dbReference>
<accession>A0A1V5SDV7</accession>
<dbReference type="Gene3D" id="1.10.150.20">
    <property type="entry name" value="5' to 3' exonuclease, C-terminal subdomain"/>
    <property type="match status" value="1"/>
</dbReference>
<organism evidence="5">
    <name type="scientific">candidate division WS2 bacterium ADurb.Bin280</name>
    <dbReference type="NCBI Taxonomy" id="1852829"/>
    <lineage>
        <taxon>Bacteria</taxon>
        <taxon>candidate division WS2</taxon>
    </lineage>
</organism>
<evidence type="ECO:0000256" key="2">
    <source>
        <dbReference type="ARBA" id="ARBA00022801"/>
    </source>
</evidence>